<dbReference type="Pfam" id="PF07500">
    <property type="entry name" value="TFIIS_M"/>
    <property type="match status" value="1"/>
</dbReference>
<evidence type="ECO:0000259" key="12">
    <source>
        <dbReference type="PROSITE" id="PS51133"/>
    </source>
</evidence>
<keyword evidence="10" id="KW-0804">Transcription</keyword>
<dbReference type="Gene3D" id="2.20.25.10">
    <property type="match status" value="1"/>
</dbReference>
<gene>
    <name evidence="15" type="primary">RvY_01826-1</name>
    <name evidence="15" type="synonym">RvY_01826.1</name>
    <name evidence="15" type="ORF">RvY_01826</name>
</gene>
<keyword evidence="3 10" id="KW-0479">Metal-binding</keyword>
<dbReference type="PROSITE" id="PS00466">
    <property type="entry name" value="ZF_TFIIS_1"/>
    <property type="match status" value="1"/>
</dbReference>
<feature type="domain" description="TFIIS N-terminal" evidence="13">
    <location>
        <begin position="5"/>
        <end position="85"/>
    </location>
</feature>
<evidence type="ECO:0000256" key="5">
    <source>
        <dbReference type="ARBA" id="ARBA00022833"/>
    </source>
</evidence>
<keyword evidence="10" id="KW-0238">DNA-binding</keyword>
<dbReference type="InterPro" id="IPR001222">
    <property type="entry name" value="Znf_TFIIS"/>
</dbReference>
<evidence type="ECO:0000256" key="11">
    <source>
        <dbReference type="SAM" id="MobiDB-lite"/>
    </source>
</evidence>
<dbReference type="PANTHER" id="PTHR11477">
    <property type="entry name" value="TRANSCRIPTION FACTOR S-II ZINC FINGER DOMAIN-CONTAINING PROTEIN"/>
    <property type="match status" value="1"/>
</dbReference>
<keyword evidence="6 9" id="KW-0539">Nucleus</keyword>
<feature type="compositionally biased region" description="Polar residues" evidence="11">
    <location>
        <begin position="86"/>
        <end position="97"/>
    </location>
</feature>
<dbReference type="InterPro" id="IPR035100">
    <property type="entry name" value="TF_IIS-typ"/>
</dbReference>
<dbReference type="InterPro" id="IPR017923">
    <property type="entry name" value="TFIIS_N"/>
</dbReference>
<dbReference type="FunFam" id="2.20.25.10:FF:000001">
    <property type="entry name" value="Probable Transcription elongation factor S-II"/>
    <property type="match status" value="1"/>
</dbReference>
<feature type="domain" description="TFIIS-type" evidence="12">
    <location>
        <begin position="293"/>
        <end position="333"/>
    </location>
</feature>
<feature type="compositionally biased region" description="Basic and acidic residues" evidence="11">
    <location>
        <begin position="100"/>
        <end position="111"/>
    </location>
</feature>
<dbReference type="Pfam" id="PF08711">
    <property type="entry name" value="Med26"/>
    <property type="match status" value="1"/>
</dbReference>
<feature type="domain" description="TFIIS central" evidence="14">
    <location>
        <begin position="175"/>
        <end position="290"/>
    </location>
</feature>
<dbReference type="InterPro" id="IPR003618">
    <property type="entry name" value="TFIIS_cen_dom"/>
</dbReference>
<comment type="function">
    <text evidence="7">Necessary for efficient RNA polymerase II transcription elongation past template-encoded arresting sites. The arresting sites in DNA have the property of trapping a certain fraction of elongating RNA polymerases that pass through, resulting in locked ternary complexes. Cleavage of the nascent transcript by S-II allows the resumption of elongation from the new 3'-terminus.</text>
</comment>
<dbReference type="InterPro" id="IPR035441">
    <property type="entry name" value="TFIIS/LEDGF_dom_sf"/>
</dbReference>
<dbReference type="EMBL" id="BDGG01000001">
    <property type="protein sequence ID" value="GAU89256.1"/>
    <property type="molecule type" value="Genomic_DNA"/>
</dbReference>
<dbReference type="SMART" id="SM00510">
    <property type="entry name" value="TFS2M"/>
    <property type="match status" value="1"/>
</dbReference>
<dbReference type="AlphaFoldDB" id="A0A1D1UHU6"/>
<dbReference type="NCBIfam" id="TIGR01385">
    <property type="entry name" value="TFSII"/>
    <property type="match status" value="1"/>
</dbReference>
<dbReference type="Pfam" id="PF01096">
    <property type="entry name" value="Zn_ribbon_TFIIS"/>
    <property type="match status" value="1"/>
</dbReference>
<reference evidence="15 16" key="1">
    <citation type="journal article" date="2016" name="Nat. Commun.">
        <title>Extremotolerant tardigrade genome and improved radiotolerance of human cultured cells by tardigrade-unique protein.</title>
        <authorList>
            <person name="Hashimoto T."/>
            <person name="Horikawa D.D."/>
            <person name="Saito Y."/>
            <person name="Kuwahara H."/>
            <person name="Kozuka-Hata H."/>
            <person name="Shin-I T."/>
            <person name="Minakuchi Y."/>
            <person name="Ohishi K."/>
            <person name="Motoyama A."/>
            <person name="Aizu T."/>
            <person name="Enomoto A."/>
            <person name="Kondo K."/>
            <person name="Tanaka S."/>
            <person name="Hara Y."/>
            <person name="Koshikawa S."/>
            <person name="Sagara H."/>
            <person name="Miura T."/>
            <person name="Yokobori S."/>
            <person name="Miyagawa K."/>
            <person name="Suzuki Y."/>
            <person name="Kubo T."/>
            <person name="Oyama M."/>
            <person name="Kohara Y."/>
            <person name="Fujiyama A."/>
            <person name="Arakawa K."/>
            <person name="Katayama T."/>
            <person name="Toyoda A."/>
            <person name="Kunieda T."/>
        </authorList>
    </citation>
    <scope>NUCLEOTIDE SEQUENCE [LARGE SCALE GENOMIC DNA]</scope>
    <source>
        <strain evidence="15 16">YOKOZUNA-1</strain>
    </source>
</reference>
<dbReference type="GO" id="GO:0008270">
    <property type="term" value="F:zinc ion binding"/>
    <property type="evidence" value="ECO:0007669"/>
    <property type="project" value="UniProtKB-UniRule"/>
</dbReference>
<evidence type="ECO:0000256" key="1">
    <source>
        <dbReference type="ARBA" id="ARBA00004123"/>
    </source>
</evidence>
<dbReference type="GO" id="GO:0003677">
    <property type="term" value="F:DNA binding"/>
    <property type="evidence" value="ECO:0007669"/>
    <property type="project" value="UniProtKB-KW"/>
</dbReference>
<dbReference type="GO" id="GO:0005634">
    <property type="term" value="C:nucleus"/>
    <property type="evidence" value="ECO:0007669"/>
    <property type="project" value="UniProtKB-SubCell"/>
</dbReference>
<keyword evidence="4 8" id="KW-0863">Zinc-finger</keyword>
<evidence type="ECO:0000259" key="13">
    <source>
        <dbReference type="PROSITE" id="PS51319"/>
    </source>
</evidence>
<proteinExistence type="inferred from homology"/>
<evidence type="ECO:0000256" key="7">
    <source>
        <dbReference type="ARBA" id="ARBA00025408"/>
    </source>
</evidence>
<dbReference type="PIRSF" id="PIRSF006704">
    <property type="entry name" value="TF_IIS"/>
    <property type="match status" value="1"/>
</dbReference>
<dbReference type="SUPFAM" id="SSF46942">
    <property type="entry name" value="Elongation factor TFIIS domain 2"/>
    <property type="match status" value="1"/>
</dbReference>
<evidence type="ECO:0000256" key="2">
    <source>
        <dbReference type="ARBA" id="ARBA00009647"/>
    </source>
</evidence>
<comment type="subcellular location">
    <subcellularLocation>
        <location evidence="1 9 10">Nucleus</location>
    </subcellularLocation>
</comment>
<accession>A0A1D1UHU6</accession>
<evidence type="ECO:0000256" key="3">
    <source>
        <dbReference type="ARBA" id="ARBA00022723"/>
    </source>
</evidence>
<evidence type="ECO:0000256" key="10">
    <source>
        <dbReference type="RuleBase" id="RU368078"/>
    </source>
</evidence>
<dbReference type="Gene3D" id="1.20.930.10">
    <property type="entry name" value="Conserved domain common to transcription factors TFIIS, elongin A, CRSP70"/>
    <property type="match status" value="1"/>
</dbReference>
<dbReference type="PANTHER" id="PTHR11477:SF0">
    <property type="entry name" value="IP08861P-RELATED"/>
    <property type="match status" value="1"/>
</dbReference>
<dbReference type="PROSITE" id="PS51133">
    <property type="entry name" value="ZF_TFIIS_2"/>
    <property type="match status" value="1"/>
</dbReference>
<organism evidence="15 16">
    <name type="scientific">Ramazzottius varieornatus</name>
    <name type="common">Water bear</name>
    <name type="synonym">Tardigrade</name>
    <dbReference type="NCBI Taxonomy" id="947166"/>
    <lineage>
        <taxon>Eukaryota</taxon>
        <taxon>Metazoa</taxon>
        <taxon>Ecdysozoa</taxon>
        <taxon>Tardigrada</taxon>
        <taxon>Eutardigrada</taxon>
        <taxon>Parachela</taxon>
        <taxon>Hypsibioidea</taxon>
        <taxon>Ramazzottiidae</taxon>
        <taxon>Ramazzottius</taxon>
    </lineage>
</organism>
<keyword evidence="16" id="KW-1185">Reference proteome</keyword>
<feature type="compositionally biased region" description="Polar residues" evidence="11">
    <location>
        <begin position="113"/>
        <end position="123"/>
    </location>
</feature>
<dbReference type="OrthoDB" id="44867at2759"/>
<sequence>MTAKEEVQIIAGQLEALMKHEPTSASAAIVSFLRSLEKIPLDLNVLHDTNIGRIVNSIRKDTKNEEVATICKGLVRSWKGLLAVTTNGTEESKNSPATAEPEKKRVKKEENPPSGSSKAKNGQVSRSSSTSSSVSNGPATPQPTTPTVKTAPSPPKARPAQDFSNDELLETSDKDRLKSRELIAKALVKDGLPEGASDPEQIAAETEMFIFKEFKNVDAKYKQRVRSRIMSVQDAKNPKLRENILLGHIAPERLAKMTAEEMASKEMKELRDRLSKEAINDSQLTTAGGTETDLLQCGKCKQRKCTYNQVQTRSADEPMTTFVYCNNCGNRWKFC</sequence>
<dbReference type="GO" id="GO:0006368">
    <property type="term" value="P:transcription elongation by RNA polymerase II"/>
    <property type="evidence" value="ECO:0007669"/>
    <property type="project" value="InterPro"/>
</dbReference>
<name>A0A1D1UHU6_RAMVA</name>
<dbReference type="STRING" id="947166.A0A1D1UHU6"/>
<comment type="similarity">
    <text evidence="2 10">Belongs to the TFS-II family.</text>
</comment>
<comment type="caution">
    <text evidence="15">The sequence shown here is derived from an EMBL/GenBank/DDBJ whole genome shotgun (WGS) entry which is preliminary data.</text>
</comment>
<dbReference type="InterPro" id="IPR006289">
    <property type="entry name" value="TFSII"/>
</dbReference>
<evidence type="ECO:0000259" key="14">
    <source>
        <dbReference type="PROSITE" id="PS51321"/>
    </source>
</evidence>
<dbReference type="Gene3D" id="1.10.472.30">
    <property type="entry name" value="Transcription elongation factor S-II, central domain"/>
    <property type="match status" value="1"/>
</dbReference>
<evidence type="ECO:0000313" key="16">
    <source>
        <dbReference type="Proteomes" id="UP000186922"/>
    </source>
</evidence>
<dbReference type="SUPFAM" id="SSF57783">
    <property type="entry name" value="Zinc beta-ribbon"/>
    <property type="match status" value="1"/>
</dbReference>
<keyword evidence="5 10" id="KW-0862">Zinc</keyword>
<dbReference type="Proteomes" id="UP000186922">
    <property type="component" value="Unassembled WGS sequence"/>
</dbReference>
<feature type="region of interest" description="Disordered" evidence="11">
    <location>
        <begin position="86"/>
        <end position="175"/>
    </location>
</feature>
<dbReference type="PROSITE" id="PS51321">
    <property type="entry name" value="TFIIS_CENTRAL"/>
    <property type="match status" value="1"/>
</dbReference>
<dbReference type="SUPFAM" id="SSF47676">
    <property type="entry name" value="Conserved domain common to transcription factors TFIIS, elongin A, CRSP70"/>
    <property type="match status" value="1"/>
</dbReference>
<dbReference type="SMART" id="SM00509">
    <property type="entry name" value="TFS2N"/>
    <property type="match status" value="1"/>
</dbReference>
<evidence type="ECO:0000256" key="9">
    <source>
        <dbReference type="PROSITE-ProRule" id="PRU00649"/>
    </source>
</evidence>
<dbReference type="PROSITE" id="PS51319">
    <property type="entry name" value="TFIIS_N"/>
    <property type="match status" value="1"/>
</dbReference>
<evidence type="ECO:0000256" key="4">
    <source>
        <dbReference type="ARBA" id="ARBA00022771"/>
    </source>
</evidence>
<feature type="compositionally biased region" description="Low complexity" evidence="11">
    <location>
        <begin position="124"/>
        <end position="135"/>
    </location>
</feature>
<protein>
    <recommendedName>
        <fullName evidence="10">Transcription elongation factor</fullName>
    </recommendedName>
</protein>
<dbReference type="SMART" id="SM00440">
    <property type="entry name" value="ZnF_C2C2"/>
    <property type="match status" value="1"/>
</dbReference>
<evidence type="ECO:0000256" key="8">
    <source>
        <dbReference type="PROSITE-ProRule" id="PRU00472"/>
    </source>
</evidence>
<evidence type="ECO:0000313" key="15">
    <source>
        <dbReference type="EMBL" id="GAU89256.1"/>
    </source>
</evidence>
<evidence type="ECO:0000256" key="6">
    <source>
        <dbReference type="ARBA" id="ARBA00023242"/>
    </source>
</evidence>
<keyword evidence="10" id="KW-0805">Transcription regulation</keyword>
<dbReference type="InterPro" id="IPR003617">
    <property type="entry name" value="TFIIS/CRSP70_N_sub"/>
</dbReference>
<dbReference type="CDD" id="cd13749">
    <property type="entry name" value="Zn-ribbon_TFIIS"/>
    <property type="match status" value="1"/>
</dbReference>
<dbReference type="InterPro" id="IPR036575">
    <property type="entry name" value="TFIIS_cen_dom_sf"/>
</dbReference>